<sequence>MDIIKAKNLDEFFHFNDIKPKNKALYILALTHPSKSQNNKLQSYERLEFLGDSLLQFITTSYIYKKFPKMLQGKGTLLRSKVVSTASLSEISQMIGLPKLVYSAGGEAAREVKTSPKVQADLFESITGAIFEDLGLKETIKFVGKFLYPAIDKFYNKENKDAKTVLQEIFQSMNKMSVIYQVEILDEKHFVAKAIHDGIVYGEGIGLSKKEAEIKAAENALNKLNLETKENK</sequence>
<feature type="binding site" evidence="13">
    <location>
        <position position="121"/>
    </location>
    <ligand>
        <name>Mg(2+)</name>
        <dbReference type="ChEBI" id="CHEBI:18420"/>
    </ligand>
</feature>
<dbReference type="SUPFAM" id="SSF54768">
    <property type="entry name" value="dsRNA-binding domain-like"/>
    <property type="match status" value="1"/>
</dbReference>
<protein>
    <recommendedName>
        <fullName evidence="13">Ribonuclease 3</fullName>
        <ecNumber evidence="13">3.1.26.3</ecNumber>
    </recommendedName>
    <alternativeName>
        <fullName evidence="13">Ribonuclease III</fullName>
        <shortName evidence="13">RNase III</shortName>
    </alternativeName>
</protein>
<dbReference type="GO" id="GO:0008033">
    <property type="term" value="P:tRNA processing"/>
    <property type="evidence" value="ECO:0007669"/>
    <property type="project" value="UniProtKB-KW"/>
</dbReference>
<evidence type="ECO:0000256" key="9">
    <source>
        <dbReference type="ARBA" id="ARBA00022801"/>
    </source>
</evidence>
<dbReference type="SMART" id="SM00535">
    <property type="entry name" value="RIBOc"/>
    <property type="match status" value="1"/>
</dbReference>
<gene>
    <name evidence="13 14" type="primary">rnc</name>
    <name evidence="14" type="ORF">FRW55_01425</name>
</gene>
<dbReference type="RefSeq" id="WP_146367292.1">
    <property type="nucleotide sequence ID" value="NZ_CP041664.1"/>
</dbReference>
<evidence type="ECO:0000256" key="13">
    <source>
        <dbReference type="HAMAP-Rule" id="MF_00104"/>
    </source>
</evidence>
<dbReference type="HAMAP" id="MF_00104">
    <property type="entry name" value="RNase_III"/>
    <property type="match status" value="1"/>
</dbReference>
<keyword evidence="11 13" id="KW-0694">RNA-binding</keyword>
<evidence type="ECO:0000256" key="8">
    <source>
        <dbReference type="ARBA" id="ARBA00022759"/>
    </source>
</evidence>
<comment type="function">
    <text evidence="12 13">Digests double-stranded RNA. Involved in the processing of primary rRNA transcript to yield the immediate precursors to the large and small rRNAs (23S and 16S). Processes some mRNAs, and tRNAs when they are encoded in the rRNA operon. Processes pre-crRNA and tracrRNA of type II CRISPR loci if present in the organism.</text>
</comment>
<dbReference type="InterPro" id="IPR000999">
    <property type="entry name" value="RNase_III_dom"/>
</dbReference>
<dbReference type="PANTHER" id="PTHR14950:SF37">
    <property type="entry name" value="ENDORIBONUCLEASE DICER"/>
    <property type="match status" value="1"/>
</dbReference>
<evidence type="ECO:0000256" key="11">
    <source>
        <dbReference type="ARBA" id="ARBA00022884"/>
    </source>
</evidence>
<evidence type="ECO:0000256" key="5">
    <source>
        <dbReference type="ARBA" id="ARBA00022694"/>
    </source>
</evidence>
<evidence type="ECO:0000313" key="14">
    <source>
        <dbReference type="EMBL" id="QDY86820.1"/>
    </source>
</evidence>
<dbReference type="Gene3D" id="3.30.160.20">
    <property type="match status" value="1"/>
</dbReference>
<accession>A0A5B8J8C9</accession>
<keyword evidence="10 13" id="KW-0460">Magnesium</keyword>
<dbReference type="EC" id="3.1.26.3" evidence="13"/>
<dbReference type="PROSITE" id="PS00517">
    <property type="entry name" value="RNASE_3_1"/>
    <property type="match status" value="1"/>
</dbReference>
<feature type="binding site" evidence="13">
    <location>
        <position position="124"/>
    </location>
    <ligand>
        <name>Mg(2+)</name>
        <dbReference type="ChEBI" id="CHEBI:18420"/>
    </ligand>
</feature>
<dbReference type="GO" id="GO:0006397">
    <property type="term" value="P:mRNA processing"/>
    <property type="evidence" value="ECO:0007669"/>
    <property type="project" value="UniProtKB-UniRule"/>
</dbReference>
<dbReference type="GO" id="GO:0005737">
    <property type="term" value="C:cytoplasm"/>
    <property type="evidence" value="ECO:0007669"/>
    <property type="project" value="UniProtKB-SubCell"/>
</dbReference>
<dbReference type="InterPro" id="IPR036389">
    <property type="entry name" value="RNase_III_sf"/>
</dbReference>
<feature type="active site" evidence="13">
    <location>
        <position position="124"/>
    </location>
</feature>
<dbReference type="GO" id="GO:0006364">
    <property type="term" value="P:rRNA processing"/>
    <property type="evidence" value="ECO:0007669"/>
    <property type="project" value="UniProtKB-UniRule"/>
</dbReference>
<comment type="subunit">
    <text evidence="13">Homodimer.</text>
</comment>
<keyword evidence="4 13" id="KW-0507">mRNA processing</keyword>
<evidence type="ECO:0000256" key="6">
    <source>
        <dbReference type="ARBA" id="ARBA00022722"/>
    </source>
</evidence>
<dbReference type="Gene3D" id="1.10.1520.10">
    <property type="entry name" value="Ribonuclease III domain"/>
    <property type="match status" value="1"/>
</dbReference>
<keyword evidence="9 13" id="KW-0378">Hydrolase</keyword>
<dbReference type="PROSITE" id="PS50137">
    <property type="entry name" value="DS_RBD"/>
    <property type="match status" value="1"/>
</dbReference>
<dbReference type="InterPro" id="IPR011907">
    <property type="entry name" value="RNase_III"/>
</dbReference>
<comment type="cofactor">
    <cofactor evidence="13">
        <name>Mg(2+)</name>
        <dbReference type="ChEBI" id="CHEBI:18420"/>
    </cofactor>
</comment>
<dbReference type="NCBIfam" id="TIGR02191">
    <property type="entry name" value="RNaseIII"/>
    <property type="match status" value="1"/>
</dbReference>
<dbReference type="Proteomes" id="UP000318927">
    <property type="component" value="Chromosome"/>
</dbReference>
<dbReference type="CDD" id="cd10845">
    <property type="entry name" value="DSRM_RNAse_III_family"/>
    <property type="match status" value="1"/>
</dbReference>
<name>A0A5B8J8C9_9MOLU</name>
<comment type="catalytic activity">
    <reaction evidence="1 13">
        <text>Endonucleolytic cleavage to 5'-phosphomonoester.</text>
        <dbReference type="EC" id="3.1.26.3"/>
    </reaction>
</comment>
<dbReference type="Pfam" id="PF14622">
    <property type="entry name" value="Ribonucleas_3_3"/>
    <property type="match status" value="1"/>
</dbReference>
<evidence type="ECO:0000256" key="3">
    <source>
        <dbReference type="ARBA" id="ARBA00022552"/>
    </source>
</evidence>
<dbReference type="SMART" id="SM00358">
    <property type="entry name" value="DSRM"/>
    <property type="match status" value="1"/>
</dbReference>
<feature type="binding site" evidence="13">
    <location>
        <position position="48"/>
    </location>
    <ligand>
        <name>Mg(2+)</name>
        <dbReference type="ChEBI" id="CHEBI:18420"/>
    </ligand>
</feature>
<dbReference type="GO" id="GO:0004525">
    <property type="term" value="F:ribonuclease III activity"/>
    <property type="evidence" value="ECO:0007669"/>
    <property type="project" value="UniProtKB-UniRule"/>
</dbReference>
<dbReference type="GO" id="GO:0019843">
    <property type="term" value="F:rRNA binding"/>
    <property type="evidence" value="ECO:0007669"/>
    <property type="project" value="UniProtKB-KW"/>
</dbReference>
<feature type="active site" evidence="13">
    <location>
        <position position="52"/>
    </location>
</feature>
<keyword evidence="8 13" id="KW-0255">Endonuclease</keyword>
<evidence type="ECO:0000256" key="7">
    <source>
        <dbReference type="ARBA" id="ARBA00022723"/>
    </source>
</evidence>
<dbReference type="PANTHER" id="PTHR14950">
    <property type="entry name" value="DICER-RELATED"/>
    <property type="match status" value="1"/>
</dbReference>
<keyword evidence="13" id="KW-0699">rRNA-binding</keyword>
<keyword evidence="13" id="KW-0963">Cytoplasm</keyword>
<evidence type="ECO:0000256" key="1">
    <source>
        <dbReference type="ARBA" id="ARBA00000109"/>
    </source>
</evidence>
<evidence type="ECO:0000256" key="4">
    <source>
        <dbReference type="ARBA" id="ARBA00022664"/>
    </source>
</evidence>
<comment type="subcellular location">
    <subcellularLocation>
        <location evidence="13">Cytoplasm</location>
    </subcellularLocation>
</comment>
<dbReference type="SUPFAM" id="SSF69065">
    <property type="entry name" value="RNase III domain-like"/>
    <property type="match status" value="1"/>
</dbReference>
<evidence type="ECO:0000313" key="15">
    <source>
        <dbReference type="Proteomes" id="UP000318927"/>
    </source>
</evidence>
<keyword evidence="3 13" id="KW-0698">rRNA processing</keyword>
<dbReference type="Pfam" id="PF00035">
    <property type="entry name" value="dsrm"/>
    <property type="match status" value="1"/>
</dbReference>
<comment type="similarity">
    <text evidence="2">Belongs to the ribonuclease III family.</text>
</comment>
<dbReference type="OrthoDB" id="9805026at2"/>
<dbReference type="PROSITE" id="PS50142">
    <property type="entry name" value="RNASE_3_2"/>
    <property type="match status" value="1"/>
</dbReference>
<proteinExistence type="inferred from homology"/>
<dbReference type="InterPro" id="IPR014720">
    <property type="entry name" value="dsRBD_dom"/>
</dbReference>
<dbReference type="GO" id="GO:0046872">
    <property type="term" value="F:metal ion binding"/>
    <property type="evidence" value="ECO:0007669"/>
    <property type="project" value="UniProtKB-KW"/>
</dbReference>
<organism evidence="14 15">
    <name type="scientific">Mycoplasma anserisalpingitidis</name>
    <dbReference type="NCBI Taxonomy" id="519450"/>
    <lineage>
        <taxon>Bacteria</taxon>
        <taxon>Bacillati</taxon>
        <taxon>Mycoplasmatota</taxon>
        <taxon>Mollicutes</taxon>
        <taxon>Mycoplasmataceae</taxon>
        <taxon>Mycoplasma</taxon>
    </lineage>
</organism>
<keyword evidence="6 13" id="KW-0540">Nuclease</keyword>
<evidence type="ECO:0000256" key="10">
    <source>
        <dbReference type="ARBA" id="ARBA00022842"/>
    </source>
</evidence>
<dbReference type="EMBL" id="CP042295">
    <property type="protein sequence ID" value="QDY86820.1"/>
    <property type="molecule type" value="Genomic_DNA"/>
</dbReference>
<keyword evidence="15" id="KW-1185">Reference proteome</keyword>
<dbReference type="CDD" id="cd00593">
    <property type="entry name" value="RIBOc"/>
    <property type="match status" value="1"/>
</dbReference>
<reference evidence="14 15" key="1">
    <citation type="journal article" date="2019" name="Microbiol. Resour. Announc.">
        <title>Complete Genome Sequences of Three Mycoplasma anserisalpingitis (Mycoplasma sp. 1220) Strains.</title>
        <authorList>
            <person name="Grozner D."/>
            <person name="Forro B."/>
            <person name="Kovacs A.B."/>
            <person name="Marton S."/>
            <person name="Banyai K."/>
            <person name="Kreizinger Z."/>
            <person name="Sulyok K.M."/>
            <person name="Gyuranecz M."/>
        </authorList>
    </citation>
    <scope>NUCLEOTIDE SEQUENCE [LARGE SCALE GENOMIC DNA]</scope>
    <source>
        <strain evidence="14 15">ATCC:BAA-2147</strain>
    </source>
</reference>
<dbReference type="AlphaFoldDB" id="A0A5B8J8C9"/>
<keyword evidence="7 13" id="KW-0479">Metal-binding</keyword>
<evidence type="ECO:0000256" key="12">
    <source>
        <dbReference type="ARBA" id="ARBA00049596"/>
    </source>
</evidence>
<evidence type="ECO:0000256" key="2">
    <source>
        <dbReference type="ARBA" id="ARBA00010183"/>
    </source>
</evidence>
<keyword evidence="5 13" id="KW-0819">tRNA processing</keyword>
<dbReference type="KEGG" id="mans:FRW55_01425"/>